<feature type="chain" id="PRO_5032880343" evidence="1">
    <location>
        <begin position="27"/>
        <end position="339"/>
    </location>
</feature>
<keyword evidence="1" id="KW-0732">Signal</keyword>
<protein>
    <submittedName>
        <fullName evidence="3">ABC transporter substrate-binding protein</fullName>
    </submittedName>
</protein>
<evidence type="ECO:0000256" key="1">
    <source>
        <dbReference type="SAM" id="SignalP"/>
    </source>
</evidence>
<dbReference type="InterPro" id="IPR027939">
    <property type="entry name" value="NMT1/THI5"/>
</dbReference>
<sequence>MSNFTRRGAMALALAVVPMLASPLAAQEMTRVTYVSPSPSAINSFPIFVGIGEGYFAEEGIEVDPQAVNGSSAILQALASGQAQIGRPGPAPVIQANARGVAVKFLYNSLPRSSFGILVPEAAEFDSPDDLKGTSIGVGTADGAEVGFARAILNSFGMSEPADYEFIPVGDGGTATAGFIREEISAYVGSLADKAILTYRGWPMRDITPEEFQTLFGNGYAATAEYIEANPEIIEGFGRAMVRATLFTRDPANRERVLDHLAAGNPQEGEDREFANALLEAVLEKGVPHDMSKGWGYQDPEHWQAWHDNMVASGELEAPLPDLSVVYTNEFVEKWNTLP</sequence>
<gene>
    <name evidence="3" type="ORF">HMH01_06545</name>
</gene>
<comment type="caution">
    <text evidence="3">The sequence shown here is derived from an EMBL/GenBank/DDBJ whole genome shotgun (WGS) entry which is preliminary data.</text>
</comment>
<dbReference type="PANTHER" id="PTHR31528">
    <property type="entry name" value="4-AMINO-5-HYDROXYMETHYL-2-METHYLPYRIMIDINE PHOSPHATE SYNTHASE THI11-RELATED"/>
    <property type="match status" value="1"/>
</dbReference>
<dbReference type="SUPFAM" id="SSF53850">
    <property type="entry name" value="Periplasmic binding protein-like II"/>
    <property type="match status" value="1"/>
</dbReference>
<evidence type="ECO:0000259" key="2">
    <source>
        <dbReference type="Pfam" id="PF09084"/>
    </source>
</evidence>
<evidence type="ECO:0000313" key="4">
    <source>
        <dbReference type="Proteomes" id="UP000572377"/>
    </source>
</evidence>
<proteinExistence type="predicted"/>
<dbReference type="Gene3D" id="3.40.190.10">
    <property type="entry name" value="Periplasmic binding protein-like II"/>
    <property type="match status" value="2"/>
</dbReference>
<dbReference type="InterPro" id="IPR015168">
    <property type="entry name" value="SsuA/THI5"/>
</dbReference>
<dbReference type="AlphaFoldDB" id="A0A849L1F0"/>
<feature type="signal peptide" evidence="1">
    <location>
        <begin position="1"/>
        <end position="26"/>
    </location>
</feature>
<dbReference type="Proteomes" id="UP000572377">
    <property type="component" value="Unassembled WGS sequence"/>
</dbReference>
<keyword evidence="4" id="KW-1185">Reference proteome</keyword>
<evidence type="ECO:0000313" key="3">
    <source>
        <dbReference type="EMBL" id="NNU80093.1"/>
    </source>
</evidence>
<reference evidence="3 4" key="1">
    <citation type="submission" date="2020-05" db="EMBL/GenBank/DDBJ databases">
        <title>Gimesia benthica sp. nov., a novel planctomycete isolated from a deep-sea water sample of the Northwest Indian Ocean.</title>
        <authorList>
            <person name="Wang J."/>
            <person name="Ruan C."/>
            <person name="Song L."/>
            <person name="Zhu Y."/>
            <person name="Li A."/>
            <person name="Zheng X."/>
            <person name="Wang L."/>
            <person name="Lu Z."/>
            <person name="Huang Y."/>
            <person name="Du W."/>
            <person name="Zhou Y."/>
            <person name="Huang L."/>
            <person name="Dai X."/>
        </authorList>
    </citation>
    <scope>NUCLEOTIDE SEQUENCE [LARGE SCALE GENOMIC DNA]</scope>
    <source>
        <strain evidence="3 4">YYQ-30</strain>
    </source>
</reference>
<feature type="domain" description="SsuA/THI5-like" evidence="2">
    <location>
        <begin position="43"/>
        <end position="248"/>
    </location>
</feature>
<dbReference type="EMBL" id="JABFBC010000001">
    <property type="protein sequence ID" value="NNU80093.1"/>
    <property type="molecule type" value="Genomic_DNA"/>
</dbReference>
<name>A0A849L1F0_9RHOB</name>
<organism evidence="3 4">
    <name type="scientific">Halovulum dunhuangense</name>
    <dbReference type="NCBI Taxonomy" id="1505036"/>
    <lineage>
        <taxon>Bacteria</taxon>
        <taxon>Pseudomonadati</taxon>
        <taxon>Pseudomonadota</taxon>
        <taxon>Alphaproteobacteria</taxon>
        <taxon>Rhodobacterales</taxon>
        <taxon>Paracoccaceae</taxon>
        <taxon>Halovulum</taxon>
    </lineage>
</organism>
<dbReference type="Pfam" id="PF09084">
    <property type="entry name" value="NMT1"/>
    <property type="match status" value="1"/>
</dbReference>
<dbReference type="GO" id="GO:0009228">
    <property type="term" value="P:thiamine biosynthetic process"/>
    <property type="evidence" value="ECO:0007669"/>
    <property type="project" value="InterPro"/>
</dbReference>
<accession>A0A849L1F0</accession>
<dbReference type="RefSeq" id="WP_171323562.1">
    <property type="nucleotide sequence ID" value="NZ_JABFBC010000001.1"/>
</dbReference>
<dbReference type="PANTHER" id="PTHR31528:SF15">
    <property type="entry name" value="RIBOFLAVIN-BINDING PROTEIN RIBY"/>
    <property type="match status" value="1"/>
</dbReference>